<name>A0A380NI85_9FIRM</name>
<dbReference type="Gene3D" id="3.40.50.150">
    <property type="entry name" value="Vaccinia Virus protein VP39"/>
    <property type="match status" value="1"/>
</dbReference>
<keyword evidence="2" id="KW-1185">Reference proteome</keyword>
<sequence length="259" mass="29057">MAIVTISQKGKELEAQQAKQVADLLQLPYVPRRGLSLPNLQAQYEGEDVLILSKKGPKLYTGEGKAHEFHLSMAQLRIIAYDRGQCDHLIRALGNETVTSFLDCTAGLGSDSLLVSYARPDIKQLVALEGNPLLAYVTNYGCRHFVHKSEAVTMALRRIQVCAIRFESFLKQATTNSFDVVYFDPMFEVPVKESPQFLSLRGHVLATTMTEDILQEAKRVAKQRVIIKERPFSSVFQSWTPTYMEGGTYSNVAYGVYEI</sequence>
<dbReference type="Pfam" id="PF04445">
    <property type="entry name" value="SAM_MT"/>
    <property type="match status" value="1"/>
</dbReference>
<organism evidence="1 2">
    <name type="scientific">Veillonella criceti</name>
    <dbReference type="NCBI Taxonomy" id="103891"/>
    <lineage>
        <taxon>Bacteria</taxon>
        <taxon>Bacillati</taxon>
        <taxon>Bacillota</taxon>
        <taxon>Negativicutes</taxon>
        <taxon>Veillonellales</taxon>
        <taxon>Veillonellaceae</taxon>
        <taxon>Veillonella</taxon>
    </lineage>
</organism>
<evidence type="ECO:0000313" key="1">
    <source>
        <dbReference type="EMBL" id="SUP41139.1"/>
    </source>
</evidence>
<dbReference type="GO" id="GO:0008990">
    <property type="term" value="F:rRNA (guanine-N2-)-methyltransferase activity"/>
    <property type="evidence" value="ECO:0007669"/>
    <property type="project" value="InterPro"/>
</dbReference>
<dbReference type="InterPro" id="IPR007536">
    <property type="entry name" value="16SrRNA_methylTrfase_J"/>
</dbReference>
<dbReference type="InterPro" id="IPR029063">
    <property type="entry name" value="SAM-dependent_MTases_sf"/>
</dbReference>
<dbReference type="Proteomes" id="UP000255367">
    <property type="component" value="Unassembled WGS sequence"/>
</dbReference>
<proteinExistence type="predicted"/>
<reference evidence="1 2" key="1">
    <citation type="submission" date="2018-06" db="EMBL/GenBank/DDBJ databases">
        <authorList>
            <consortium name="Pathogen Informatics"/>
            <person name="Doyle S."/>
        </authorList>
    </citation>
    <scope>NUCLEOTIDE SEQUENCE [LARGE SCALE GENOMIC DNA]</scope>
    <source>
        <strain evidence="1 2">NCTC12020</strain>
    </source>
</reference>
<dbReference type="EMBL" id="UHIO01000001">
    <property type="protein sequence ID" value="SUP41139.1"/>
    <property type="molecule type" value="Genomic_DNA"/>
</dbReference>
<keyword evidence="1" id="KW-0489">Methyltransferase</keyword>
<dbReference type="PANTHER" id="PTHR36112:SF1">
    <property type="entry name" value="RIBOSOMAL RNA SMALL SUBUNIT METHYLTRANSFERASE J"/>
    <property type="match status" value="1"/>
</dbReference>
<dbReference type="OrthoDB" id="1653798at2"/>
<dbReference type="PANTHER" id="PTHR36112">
    <property type="entry name" value="RIBOSOMAL RNA SMALL SUBUNIT METHYLTRANSFERASE J"/>
    <property type="match status" value="1"/>
</dbReference>
<accession>A0A380NI85</accession>
<dbReference type="SUPFAM" id="SSF53335">
    <property type="entry name" value="S-adenosyl-L-methionine-dependent methyltransferases"/>
    <property type="match status" value="1"/>
</dbReference>
<evidence type="ECO:0000313" key="2">
    <source>
        <dbReference type="Proteomes" id="UP000255367"/>
    </source>
</evidence>
<gene>
    <name evidence="1" type="ORF">NCTC12020_00494</name>
</gene>
<dbReference type="RefSeq" id="WP_115309738.1">
    <property type="nucleotide sequence ID" value="NZ_UHIO01000001.1"/>
</dbReference>
<protein>
    <submittedName>
        <fullName evidence="1">Putative methyltransferase</fullName>
    </submittedName>
</protein>
<keyword evidence="1" id="KW-0808">Transferase</keyword>
<dbReference type="AlphaFoldDB" id="A0A380NI85"/>